<evidence type="ECO:0000259" key="6">
    <source>
        <dbReference type="PROSITE" id="PS50112"/>
    </source>
</evidence>
<evidence type="ECO:0000256" key="3">
    <source>
        <dbReference type="ARBA" id="ARBA00023015"/>
    </source>
</evidence>
<keyword evidence="2" id="KW-0067">ATP-binding</keyword>
<keyword evidence="1" id="KW-0547">Nucleotide-binding</keyword>
<dbReference type="Gene3D" id="3.40.50.300">
    <property type="entry name" value="P-loop containing nucleotide triphosphate hydrolases"/>
    <property type="match status" value="1"/>
</dbReference>
<dbReference type="InterPro" id="IPR013767">
    <property type="entry name" value="PAS_fold"/>
</dbReference>
<dbReference type="InterPro" id="IPR000014">
    <property type="entry name" value="PAS"/>
</dbReference>
<dbReference type="Pfam" id="PF00158">
    <property type="entry name" value="Sigma54_activat"/>
    <property type="match status" value="1"/>
</dbReference>
<dbReference type="SUPFAM" id="SSF52540">
    <property type="entry name" value="P-loop containing nucleoside triphosphate hydrolases"/>
    <property type="match status" value="1"/>
</dbReference>
<dbReference type="Pfam" id="PF02954">
    <property type="entry name" value="HTH_8"/>
    <property type="match status" value="1"/>
</dbReference>
<dbReference type="GO" id="GO:0005524">
    <property type="term" value="F:ATP binding"/>
    <property type="evidence" value="ECO:0007669"/>
    <property type="project" value="UniProtKB-KW"/>
</dbReference>
<dbReference type="SMART" id="SM00382">
    <property type="entry name" value="AAA"/>
    <property type="match status" value="1"/>
</dbReference>
<evidence type="ECO:0000259" key="5">
    <source>
        <dbReference type="PROSITE" id="PS50045"/>
    </source>
</evidence>
<evidence type="ECO:0000256" key="1">
    <source>
        <dbReference type="ARBA" id="ARBA00022741"/>
    </source>
</evidence>
<dbReference type="PROSITE" id="PS00675">
    <property type="entry name" value="SIGMA54_INTERACT_1"/>
    <property type="match status" value="1"/>
</dbReference>
<evidence type="ECO:0000313" key="7">
    <source>
        <dbReference type="EMBL" id="SCM81695.1"/>
    </source>
</evidence>
<reference evidence="7" key="1">
    <citation type="submission" date="2016-08" db="EMBL/GenBank/DDBJ databases">
        <authorList>
            <person name="Seilhamer J.J."/>
        </authorList>
    </citation>
    <scope>NUCLEOTIDE SEQUENCE</scope>
    <source>
        <strain evidence="7">86</strain>
    </source>
</reference>
<dbReference type="GO" id="GO:0000156">
    <property type="term" value="F:phosphorelay response regulator activity"/>
    <property type="evidence" value="ECO:0007669"/>
    <property type="project" value="InterPro"/>
</dbReference>
<dbReference type="InterPro" id="IPR010524">
    <property type="entry name" value="Sig_transdc_resp-reg_PrpR_N"/>
</dbReference>
<gene>
    <name evidence="7" type="primary">stc</name>
    <name evidence="7" type="ORF">KL86SPO_40179</name>
</gene>
<dbReference type="Pfam" id="PF00989">
    <property type="entry name" value="PAS"/>
    <property type="match status" value="1"/>
</dbReference>
<dbReference type="PROSITE" id="PS50112">
    <property type="entry name" value="PAS"/>
    <property type="match status" value="1"/>
</dbReference>
<name>A0A212LVP4_9FIRM</name>
<dbReference type="Gene3D" id="1.10.10.60">
    <property type="entry name" value="Homeodomain-like"/>
    <property type="match status" value="1"/>
</dbReference>
<keyword evidence="3" id="KW-0805">Transcription regulation</keyword>
<dbReference type="Pfam" id="PF25601">
    <property type="entry name" value="AAA_lid_14"/>
    <property type="match status" value="1"/>
</dbReference>
<dbReference type="InterPro" id="IPR002078">
    <property type="entry name" value="Sigma_54_int"/>
</dbReference>
<feature type="domain" description="PAS" evidence="6">
    <location>
        <begin position="200"/>
        <end position="245"/>
    </location>
</feature>
<accession>A0A212LVP4</accession>
<evidence type="ECO:0000256" key="4">
    <source>
        <dbReference type="ARBA" id="ARBA00023163"/>
    </source>
</evidence>
<dbReference type="InterPro" id="IPR025662">
    <property type="entry name" value="Sigma_54_int_dom_ATP-bd_1"/>
</dbReference>
<dbReference type="InterPro" id="IPR058031">
    <property type="entry name" value="AAA_lid_NorR"/>
</dbReference>
<dbReference type="FunFam" id="3.40.50.300:FF:000006">
    <property type="entry name" value="DNA-binding transcriptional regulator NtrC"/>
    <property type="match status" value="1"/>
</dbReference>
<dbReference type="InterPro" id="IPR002197">
    <property type="entry name" value="HTH_Fis"/>
</dbReference>
<dbReference type="InterPro" id="IPR003593">
    <property type="entry name" value="AAA+_ATPase"/>
</dbReference>
<dbReference type="CDD" id="cd00009">
    <property type="entry name" value="AAA"/>
    <property type="match status" value="1"/>
</dbReference>
<dbReference type="Gene3D" id="1.10.8.60">
    <property type="match status" value="1"/>
</dbReference>
<dbReference type="SMART" id="SM00091">
    <property type="entry name" value="PAS"/>
    <property type="match status" value="1"/>
</dbReference>
<dbReference type="SUPFAM" id="SSF55785">
    <property type="entry name" value="PYP-like sensor domain (PAS domain)"/>
    <property type="match status" value="1"/>
</dbReference>
<protein>
    <submittedName>
        <fullName evidence="7">Signal-transduction and transcriptional-control protein</fullName>
    </submittedName>
</protein>
<proteinExistence type="predicted"/>
<dbReference type="GO" id="GO:0006355">
    <property type="term" value="P:regulation of DNA-templated transcription"/>
    <property type="evidence" value="ECO:0007669"/>
    <property type="project" value="InterPro"/>
</dbReference>
<dbReference type="RefSeq" id="WP_288184647.1">
    <property type="nucleotide sequence ID" value="NZ_LT608335.1"/>
</dbReference>
<dbReference type="InterPro" id="IPR027417">
    <property type="entry name" value="P-loop_NTPase"/>
</dbReference>
<dbReference type="Gene3D" id="3.40.50.2300">
    <property type="match status" value="1"/>
</dbReference>
<dbReference type="AlphaFoldDB" id="A0A212LVP4"/>
<dbReference type="CDD" id="cd00130">
    <property type="entry name" value="PAS"/>
    <property type="match status" value="1"/>
</dbReference>
<sequence>MQTDKIALIAPNKEFTLRALDLFRDWGEKIHVAMATGKDVISIAQQLSEKGADVLICHVSFAEAVKTTVSIPTVSLRPGVLDILRGVQQARKWLAENKEEQDYANLVIGLRGDAVVDNATLVSDIVGLRTTVLSGLPGTGMNGIAAIISEVPDISTNESIPEFMTEGIPCFPVTVGREALLQSVQQARELVAAGRANMAKLKQFKAIMEFTGEGIVALDSRSRITYMNHAAEKMLKKSKDQLIGNLAATFFVDINFDDTLRYGQTRIIPLAGGAEQALECRVVPMLVGGQTIGAVLTITEAPFAYKDKCGKDYGQKGYKAVYHFDDFITVNASMKETIEAAKSYASVDSTILINGDTGTGKEIIAQSIHNYSRRARGPFVAVNCAALPESLLESELFGYEYGAFTGARKNGKKGLFEQANQGTIFLDEIGEISLSIQARLLRVIQQREIMRIGGDKIIPVDVGIIAATHRNLPELIEKRLFRRDLYHRLSILKLKLLPLAARQEDIPCLVENINTKLAAKLFKQPLQFSAAAWNMLSRYQWPGNVRELESIIERLLILKKDCVVTGEDLERVLDLDCDRQDGGMRLVPKGTIQEMEYSVIRQVLQETGSHERTAKILGISTTTIWRKVKLFQNEIINYNLKDSK</sequence>
<dbReference type="SUPFAM" id="SSF46689">
    <property type="entry name" value="Homeodomain-like"/>
    <property type="match status" value="1"/>
</dbReference>
<dbReference type="PROSITE" id="PS50045">
    <property type="entry name" value="SIGMA54_INTERACT_4"/>
    <property type="match status" value="1"/>
</dbReference>
<keyword evidence="4" id="KW-0804">Transcription</keyword>
<organism evidence="7">
    <name type="scientific">uncultured Sporomusa sp</name>
    <dbReference type="NCBI Taxonomy" id="307249"/>
    <lineage>
        <taxon>Bacteria</taxon>
        <taxon>Bacillati</taxon>
        <taxon>Bacillota</taxon>
        <taxon>Negativicutes</taxon>
        <taxon>Selenomonadales</taxon>
        <taxon>Sporomusaceae</taxon>
        <taxon>Sporomusa</taxon>
        <taxon>environmental samples</taxon>
    </lineage>
</organism>
<dbReference type="EMBL" id="FMJE01000004">
    <property type="protein sequence ID" value="SCM81695.1"/>
    <property type="molecule type" value="Genomic_DNA"/>
</dbReference>
<evidence type="ECO:0000256" key="2">
    <source>
        <dbReference type="ARBA" id="ARBA00022840"/>
    </source>
</evidence>
<dbReference type="InterPro" id="IPR035965">
    <property type="entry name" value="PAS-like_dom_sf"/>
</dbReference>
<dbReference type="PANTHER" id="PTHR32071">
    <property type="entry name" value="TRANSCRIPTIONAL REGULATORY PROTEIN"/>
    <property type="match status" value="1"/>
</dbReference>
<dbReference type="Gene3D" id="3.30.450.20">
    <property type="entry name" value="PAS domain"/>
    <property type="match status" value="1"/>
</dbReference>
<dbReference type="GO" id="GO:0043565">
    <property type="term" value="F:sequence-specific DNA binding"/>
    <property type="evidence" value="ECO:0007669"/>
    <property type="project" value="InterPro"/>
</dbReference>
<dbReference type="SUPFAM" id="SSF159800">
    <property type="entry name" value="PrpR receptor domain-like"/>
    <property type="match status" value="1"/>
</dbReference>
<dbReference type="InterPro" id="IPR009057">
    <property type="entry name" value="Homeodomain-like_sf"/>
</dbReference>
<dbReference type="PANTHER" id="PTHR32071:SF57">
    <property type="entry name" value="C4-DICARBOXYLATE TRANSPORT TRANSCRIPTIONAL REGULATORY PROTEIN DCTD"/>
    <property type="match status" value="1"/>
</dbReference>
<feature type="domain" description="Sigma-54 factor interaction" evidence="5">
    <location>
        <begin position="327"/>
        <end position="557"/>
    </location>
</feature>
<dbReference type="Pfam" id="PF06506">
    <property type="entry name" value="PrpR_N"/>
    <property type="match status" value="1"/>
</dbReference>